<comment type="caution">
    <text evidence="1">The sequence shown here is derived from an EMBL/GenBank/DDBJ whole genome shotgun (WGS) entry which is preliminary data.</text>
</comment>
<protein>
    <submittedName>
        <fullName evidence="1">Uncharacterized protein</fullName>
    </submittedName>
</protein>
<proteinExistence type="predicted"/>
<organism evidence="1 2">
    <name type="scientific">Riccia fluitans</name>
    <dbReference type="NCBI Taxonomy" id="41844"/>
    <lineage>
        <taxon>Eukaryota</taxon>
        <taxon>Viridiplantae</taxon>
        <taxon>Streptophyta</taxon>
        <taxon>Embryophyta</taxon>
        <taxon>Marchantiophyta</taxon>
        <taxon>Marchantiopsida</taxon>
        <taxon>Marchantiidae</taxon>
        <taxon>Marchantiales</taxon>
        <taxon>Ricciaceae</taxon>
        <taxon>Riccia</taxon>
    </lineage>
</organism>
<evidence type="ECO:0000313" key="1">
    <source>
        <dbReference type="EMBL" id="KAL2611915.1"/>
    </source>
</evidence>
<accession>A0ABD1XSH7</accession>
<dbReference type="EMBL" id="JBHFFA010000007">
    <property type="protein sequence ID" value="KAL2611915.1"/>
    <property type="molecule type" value="Genomic_DNA"/>
</dbReference>
<dbReference type="AlphaFoldDB" id="A0ABD1XSH7"/>
<sequence>MRAANPTWNGKSMQVRKSFVFFAGLELHGIKIDWSIVNVHKGINRYSAEEKEKARKELWHMQVKFEGELCEPIDPIPRRGVELWAAKLPTNVAANQRTRSQGKGLNILRRLPMDRMVRIKFHWIRDEPTCLLQMLRLIPHQW</sequence>
<evidence type="ECO:0000313" key="2">
    <source>
        <dbReference type="Proteomes" id="UP001605036"/>
    </source>
</evidence>
<name>A0ABD1XSH7_9MARC</name>
<reference evidence="1 2" key="1">
    <citation type="submission" date="2024-09" db="EMBL/GenBank/DDBJ databases">
        <title>Chromosome-scale assembly of Riccia fluitans.</title>
        <authorList>
            <person name="Paukszto L."/>
            <person name="Sawicki J."/>
            <person name="Karawczyk K."/>
            <person name="Piernik-Szablinska J."/>
            <person name="Szczecinska M."/>
            <person name="Mazdziarz M."/>
        </authorList>
    </citation>
    <scope>NUCLEOTIDE SEQUENCE [LARGE SCALE GENOMIC DNA]</scope>
    <source>
        <strain evidence="1">Rf_01</strain>
        <tissue evidence="1">Aerial parts of the thallus</tissue>
    </source>
</reference>
<gene>
    <name evidence="1" type="ORF">R1flu_023607</name>
</gene>
<keyword evidence="2" id="KW-1185">Reference proteome</keyword>
<dbReference type="Proteomes" id="UP001605036">
    <property type="component" value="Unassembled WGS sequence"/>
</dbReference>